<reference evidence="1" key="1">
    <citation type="submission" date="2023-04" db="EMBL/GenBank/DDBJ databases">
        <title>Draft Genome sequencing of Naganishia species isolated from polar environments using Oxford Nanopore Technology.</title>
        <authorList>
            <person name="Leo P."/>
            <person name="Venkateswaran K."/>
        </authorList>
    </citation>
    <scope>NUCLEOTIDE SEQUENCE</scope>
    <source>
        <strain evidence="1">MNA-CCFEE 5262</strain>
    </source>
</reference>
<accession>A0ACC2VJD0</accession>
<sequence length="365" mass="38693">MSSGSESRRLVDDFSQTARYDATTTAAPNQQQDDASSAMLDLLSLSPAQKRLFVCGMVLASFLASLDLTGTAYLWSTVTFTPLYGLISNFLGRRPAYLSALALFTVGTLLCGLAPSLPLLAAARFVAGMGGGGIGTVSAVITGDLFEVRDRAFYQGLVFVGFGAGMGLGGPVGGYLTHLAGWRSAFYAQVPPALVLIVMGVWLLPAPKQRPRRSLQDWLTGIDFGGSASLLVSIGAFLQYLSASSAIDAASHRTFAHIALLGSLAFFLVFTYVELRVARNPIMPLYLLTKRTSLCIGLIAGLVAVVNFNMVYHLGMLFEIVFQQPVSRAGAHLLPNAYLLLGSGIIDVLVVAALTRVAGLAAMDR</sequence>
<evidence type="ECO:0000313" key="2">
    <source>
        <dbReference type="Proteomes" id="UP001230649"/>
    </source>
</evidence>
<evidence type="ECO:0000313" key="1">
    <source>
        <dbReference type="EMBL" id="KAJ9098926.1"/>
    </source>
</evidence>
<dbReference type="Proteomes" id="UP001230649">
    <property type="component" value="Unassembled WGS sequence"/>
</dbReference>
<dbReference type="EMBL" id="JASBWS010000088">
    <property type="protein sequence ID" value="KAJ9098926.1"/>
    <property type="molecule type" value="Genomic_DNA"/>
</dbReference>
<keyword evidence="2" id="KW-1185">Reference proteome</keyword>
<protein>
    <submittedName>
        <fullName evidence="1">Uncharacterized protein</fullName>
    </submittedName>
</protein>
<gene>
    <name evidence="1" type="ORF">QFC20_005841</name>
</gene>
<comment type="caution">
    <text evidence="1">The sequence shown here is derived from an EMBL/GenBank/DDBJ whole genome shotgun (WGS) entry which is preliminary data.</text>
</comment>
<organism evidence="1 2">
    <name type="scientific">Naganishia adeliensis</name>
    <dbReference type="NCBI Taxonomy" id="92952"/>
    <lineage>
        <taxon>Eukaryota</taxon>
        <taxon>Fungi</taxon>
        <taxon>Dikarya</taxon>
        <taxon>Basidiomycota</taxon>
        <taxon>Agaricomycotina</taxon>
        <taxon>Tremellomycetes</taxon>
        <taxon>Filobasidiales</taxon>
        <taxon>Filobasidiaceae</taxon>
        <taxon>Naganishia</taxon>
    </lineage>
</organism>
<proteinExistence type="predicted"/>
<name>A0ACC2VJD0_9TREE</name>